<dbReference type="EMBL" id="CM037616">
    <property type="protein sequence ID" value="KAH7993985.1"/>
    <property type="molecule type" value="Genomic_DNA"/>
</dbReference>
<comment type="caution">
    <text evidence="1">The sequence shown here is derived from an EMBL/GenBank/DDBJ whole genome shotgun (WGS) entry which is preliminary data.</text>
</comment>
<organism evidence="1 2">
    <name type="scientific">Sphaerodactylus townsendi</name>
    <dbReference type="NCBI Taxonomy" id="933632"/>
    <lineage>
        <taxon>Eukaryota</taxon>
        <taxon>Metazoa</taxon>
        <taxon>Chordata</taxon>
        <taxon>Craniata</taxon>
        <taxon>Vertebrata</taxon>
        <taxon>Euteleostomi</taxon>
        <taxon>Lepidosauria</taxon>
        <taxon>Squamata</taxon>
        <taxon>Bifurcata</taxon>
        <taxon>Gekkota</taxon>
        <taxon>Sphaerodactylidae</taxon>
        <taxon>Sphaerodactylus</taxon>
    </lineage>
</organism>
<evidence type="ECO:0000313" key="2">
    <source>
        <dbReference type="Proteomes" id="UP000827872"/>
    </source>
</evidence>
<proteinExistence type="predicted"/>
<dbReference type="Proteomes" id="UP000827872">
    <property type="component" value="Linkage Group LG03"/>
</dbReference>
<gene>
    <name evidence="1" type="ORF">K3G42_032903</name>
</gene>
<keyword evidence="2" id="KW-1185">Reference proteome</keyword>
<evidence type="ECO:0000313" key="1">
    <source>
        <dbReference type="EMBL" id="KAH7993985.1"/>
    </source>
</evidence>
<sequence length="89" mass="9644">MGDRLPEPTRANPSPAVAASAEAEAIEVLETEDVLPMATEDEDERKGISKASLLLRVLAVNFCNGAQERKSHSSFWAVPKCALLSNKYT</sequence>
<protein>
    <submittedName>
        <fullName evidence="1">Uncharacterized protein</fullName>
    </submittedName>
</protein>
<accession>A0ACB8ENX9</accession>
<name>A0ACB8ENX9_9SAUR</name>
<reference evidence="1" key="1">
    <citation type="submission" date="2021-08" db="EMBL/GenBank/DDBJ databases">
        <title>The first chromosome-level gecko genome reveals the dynamic sex chromosomes of Neotropical dwarf geckos (Sphaerodactylidae: Sphaerodactylus).</title>
        <authorList>
            <person name="Pinto B.J."/>
            <person name="Keating S.E."/>
            <person name="Gamble T."/>
        </authorList>
    </citation>
    <scope>NUCLEOTIDE SEQUENCE</scope>
    <source>
        <strain evidence="1">TG3544</strain>
    </source>
</reference>